<evidence type="ECO:0000256" key="3">
    <source>
        <dbReference type="ARBA" id="ARBA00006483"/>
    </source>
</evidence>
<dbReference type="GO" id="GO:0016192">
    <property type="term" value="P:vesicle-mediated transport"/>
    <property type="evidence" value="ECO:0007669"/>
    <property type="project" value="UniProtKB-ARBA"/>
</dbReference>
<comment type="similarity">
    <text evidence="3 7">Belongs to the PRA1 family.</text>
</comment>
<organism evidence="9 10">
    <name type="scientific">Crotalaria pallida</name>
    <name type="common">Smooth rattlebox</name>
    <name type="synonym">Crotalaria striata</name>
    <dbReference type="NCBI Taxonomy" id="3830"/>
    <lineage>
        <taxon>Eukaryota</taxon>
        <taxon>Viridiplantae</taxon>
        <taxon>Streptophyta</taxon>
        <taxon>Embryophyta</taxon>
        <taxon>Tracheophyta</taxon>
        <taxon>Spermatophyta</taxon>
        <taxon>Magnoliopsida</taxon>
        <taxon>eudicotyledons</taxon>
        <taxon>Gunneridae</taxon>
        <taxon>Pentapetalae</taxon>
        <taxon>rosids</taxon>
        <taxon>fabids</taxon>
        <taxon>Fabales</taxon>
        <taxon>Fabaceae</taxon>
        <taxon>Papilionoideae</taxon>
        <taxon>50 kb inversion clade</taxon>
        <taxon>genistoids sensu lato</taxon>
        <taxon>core genistoids</taxon>
        <taxon>Crotalarieae</taxon>
        <taxon>Crotalaria</taxon>
    </lineage>
</organism>
<gene>
    <name evidence="9" type="ORF">RIF29_21910</name>
</gene>
<dbReference type="EMBL" id="JAYWIO010000004">
    <property type="protein sequence ID" value="KAK7269193.1"/>
    <property type="molecule type" value="Genomic_DNA"/>
</dbReference>
<evidence type="ECO:0000256" key="6">
    <source>
        <dbReference type="ARBA" id="ARBA00023136"/>
    </source>
</evidence>
<feature type="transmembrane region" description="Helical" evidence="7">
    <location>
        <begin position="83"/>
        <end position="113"/>
    </location>
</feature>
<keyword evidence="10" id="KW-1185">Reference proteome</keyword>
<dbReference type="GO" id="GO:0005783">
    <property type="term" value="C:endoplasmic reticulum"/>
    <property type="evidence" value="ECO:0007669"/>
    <property type="project" value="TreeGrafter"/>
</dbReference>
<evidence type="ECO:0000256" key="1">
    <source>
        <dbReference type="ARBA" id="ARBA00002501"/>
    </source>
</evidence>
<evidence type="ECO:0000256" key="7">
    <source>
        <dbReference type="RuleBase" id="RU363107"/>
    </source>
</evidence>
<evidence type="ECO:0000256" key="4">
    <source>
        <dbReference type="ARBA" id="ARBA00022692"/>
    </source>
</evidence>
<keyword evidence="6 7" id="KW-0472">Membrane</keyword>
<keyword evidence="5 7" id="KW-1133">Transmembrane helix</keyword>
<dbReference type="InterPro" id="IPR004895">
    <property type="entry name" value="Prenylated_rab_accept_PRA1"/>
</dbReference>
<comment type="function">
    <text evidence="1 7">May be involved in both secretory and endocytic intracellular trafficking in the endosomal/prevacuolar compartments.</text>
</comment>
<evidence type="ECO:0000313" key="10">
    <source>
        <dbReference type="Proteomes" id="UP001372338"/>
    </source>
</evidence>
<accession>A0AAN9FCC8</accession>
<dbReference type="GO" id="GO:0005794">
    <property type="term" value="C:Golgi apparatus"/>
    <property type="evidence" value="ECO:0007669"/>
    <property type="project" value="TreeGrafter"/>
</dbReference>
<evidence type="ECO:0000256" key="2">
    <source>
        <dbReference type="ARBA" id="ARBA00004127"/>
    </source>
</evidence>
<name>A0AAN9FCC8_CROPI</name>
<dbReference type="Pfam" id="PF03208">
    <property type="entry name" value="PRA1"/>
    <property type="match status" value="1"/>
</dbReference>
<dbReference type="Proteomes" id="UP001372338">
    <property type="component" value="Unassembled WGS sequence"/>
</dbReference>
<keyword evidence="4 7" id="KW-0812">Transmembrane</keyword>
<keyword evidence="7" id="KW-0813">Transport</keyword>
<dbReference type="PANTHER" id="PTHR19317">
    <property type="entry name" value="PRENYLATED RAB ACCEPTOR 1-RELATED"/>
    <property type="match status" value="1"/>
</dbReference>
<dbReference type="AlphaFoldDB" id="A0AAN9FCC8"/>
<comment type="subcellular location">
    <subcellularLocation>
        <location evidence="2">Endomembrane system</location>
        <topology evidence="2">Multi-pass membrane protein</topology>
    </subcellularLocation>
    <subcellularLocation>
        <location evidence="7">Membrane</location>
        <topology evidence="7">Multi-pass membrane protein</topology>
    </subcellularLocation>
</comment>
<sequence>MSSIPTAGYGTIPTATTSSTATPPQPPTNLTFLTRAKETTQSLLSTPRPWHELLDISSLSPPISYPDAISRVRLNLSHFRSNYALLTLLILFLSLLYQPLSIIVFLLVFIAWFFLYFSRDSPLVLFHQTFDDRTVLCALGLLTIVALVSTHVGTNVLVALIVSVVVVGLHAAFRVTDDLFLDEEGAAEGGLLSVVGSEQNRTTGYTRI</sequence>
<evidence type="ECO:0000256" key="8">
    <source>
        <dbReference type="SAM" id="MobiDB-lite"/>
    </source>
</evidence>
<evidence type="ECO:0000313" key="9">
    <source>
        <dbReference type="EMBL" id="KAK7269193.1"/>
    </source>
</evidence>
<proteinExistence type="inferred from homology"/>
<feature type="region of interest" description="Disordered" evidence="8">
    <location>
        <begin position="1"/>
        <end position="28"/>
    </location>
</feature>
<feature type="transmembrane region" description="Helical" evidence="7">
    <location>
        <begin position="133"/>
        <end position="149"/>
    </location>
</feature>
<feature type="compositionally biased region" description="Low complexity" evidence="8">
    <location>
        <begin position="11"/>
        <end position="22"/>
    </location>
</feature>
<evidence type="ECO:0000256" key="5">
    <source>
        <dbReference type="ARBA" id="ARBA00022989"/>
    </source>
</evidence>
<comment type="caution">
    <text evidence="9">The sequence shown here is derived from an EMBL/GenBank/DDBJ whole genome shotgun (WGS) entry which is preliminary data.</text>
</comment>
<dbReference type="GO" id="GO:0016020">
    <property type="term" value="C:membrane"/>
    <property type="evidence" value="ECO:0007669"/>
    <property type="project" value="UniProtKB-SubCell"/>
</dbReference>
<reference evidence="9 10" key="1">
    <citation type="submission" date="2024-01" db="EMBL/GenBank/DDBJ databases">
        <title>The genomes of 5 underutilized Papilionoideae crops provide insights into root nodulation and disease resistanc.</title>
        <authorList>
            <person name="Yuan L."/>
        </authorList>
    </citation>
    <scope>NUCLEOTIDE SEQUENCE [LARGE SCALE GENOMIC DNA]</scope>
    <source>
        <strain evidence="9">ZHUSHIDOU_FW_LH</strain>
        <tissue evidence="9">Leaf</tissue>
    </source>
</reference>
<protein>
    <recommendedName>
        <fullName evidence="7">PRA1 family protein</fullName>
    </recommendedName>
</protein>
<dbReference type="PANTHER" id="PTHR19317:SF16">
    <property type="entry name" value="PRA1 FAMILY PROTEIN E"/>
    <property type="match status" value="1"/>
</dbReference>
<feature type="transmembrane region" description="Helical" evidence="7">
    <location>
        <begin position="156"/>
        <end position="173"/>
    </location>
</feature>